<keyword evidence="2" id="KW-1185">Reference proteome</keyword>
<protein>
    <submittedName>
        <fullName evidence="1">Uncharacterized protein</fullName>
    </submittedName>
</protein>
<evidence type="ECO:0000313" key="2">
    <source>
        <dbReference type="Proteomes" id="UP001202831"/>
    </source>
</evidence>
<name>A0ABT0N9P6_9GAMM</name>
<dbReference type="Proteomes" id="UP001202831">
    <property type="component" value="Unassembled WGS sequence"/>
</dbReference>
<dbReference type="SUPFAM" id="SSF53756">
    <property type="entry name" value="UDP-Glycosyltransferase/glycogen phosphorylase"/>
    <property type="match status" value="1"/>
</dbReference>
<comment type="caution">
    <text evidence="1">The sequence shown here is derived from an EMBL/GenBank/DDBJ whole genome shotgun (WGS) entry which is preliminary data.</text>
</comment>
<reference evidence="1 2" key="1">
    <citation type="submission" date="2022-01" db="EMBL/GenBank/DDBJ databases">
        <title>Whole genome-based taxonomy of the Shewanellaceae.</title>
        <authorList>
            <person name="Martin-Rodriguez A.J."/>
        </authorList>
    </citation>
    <scope>NUCLEOTIDE SEQUENCE [LARGE SCALE GENOMIC DNA]</scope>
    <source>
        <strain evidence="1 2">DSM 21332</strain>
    </source>
</reference>
<organism evidence="1 2">
    <name type="scientific">Shewanella corallii</name>
    <dbReference type="NCBI Taxonomy" id="560080"/>
    <lineage>
        <taxon>Bacteria</taxon>
        <taxon>Pseudomonadati</taxon>
        <taxon>Pseudomonadota</taxon>
        <taxon>Gammaproteobacteria</taxon>
        <taxon>Alteromonadales</taxon>
        <taxon>Shewanellaceae</taxon>
        <taxon>Shewanella</taxon>
    </lineage>
</organism>
<sequence length="335" mass="36378">MRSVILADAIRQQWPDADIQFVLSRQAPYASSCPYPATLLDQSPTKEVKAVNQLMQTFKPELVVFDASGRKSQLQQAHKLGAKVIFISQHKRKRSRGMKLGRAMVTDSHWVVQPEFVIGPVSALDKFKLKLIGKQEPIFTGPVFTNPDIELQSELLKQYGLTAGEFVIFNAGSGGHKVGDSLAADIFAETAKSGYQDSGLKSLMVFGPNYPGPMQQFEGVISVAALSNAEFINLLAASKAAVLSGGDTLLQAIALKVPTLTAPVSKDQPARIAACEQEGLILACETKEKPMLMAYQQLLTEACLQQLKEKMDTSPGMNGLQIGMAEIKRLLGDDK</sequence>
<accession>A0ABT0N9P6</accession>
<dbReference type="RefSeq" id="WP_249249698.1">
    <property type="nucleotide sequence ID" value="NZ_JAKIKT010000006.1"/>
</dbReference>
<dbReference type="EMBL" id="JAKIKT010000006">
    <property type="protein sequence ID" value="MCL2915090.1"/>
    <property type="molecule type" value="Genomic_DNA"/>
</dbReference>
<proteinExistence type="predicted"/>
<dbReference type="Gene3D" id="3.40.50.2000">
    <property type="entry name" value="Glycogen Phosphorylase B"/>
    <property type="match status" value="1"/>
</dbReference>
<evidence type="ECO:0000313" key="1">
    <source>
        <dbReference type="EMBL" id="MCL2915090.1"/>
    </source>
</evidence>
<gene>
    <name evidence="1" type="ORF">L2725_15120</name>
</gene>